<keyword evidence="1" id="KW-0540">Nuclease</keyword>
<dbReference type="GO" id="GO:0004519">
    <property type="term" value="F:endonuclease activity"/>
    <property type="evidence" value="ECO:0007669"/>
    <property type="project" value="UniProtKB-KW"/>
</dbReference>
<dbReference type="Pfam" id="PF01844">
    <property type="entry name" value="HNH"/>
    <property type="match status" value="1"/>
</dbReference>
<feature type="domain" description="HNH nuclease" evidence="5">
    <location>
        <begin position="61"/>
        <end position="116"/>
    </location>
</feature>
<evidence type="ECO:0000256" key="1">
    <source>
        <dbReference type="ARBA" id="ARBA00022722"/>
    </source>
</evidence>
<accession>A0A348WEG7</accession>
<evidence type="ECO:0000313" key="6">
    <source>
        <dbReference type="EMBL" id="HAR52929.1"/>
    </source>
</evidence>
<dbReference type="InterPro" id="IPR003615">
    <property type="entry name" value="HNH_nuc"/>
</dbReference>
<evidence type="ECO:0000259" key="5">
    <source>
        <dbReference type="SMART" id="SM00507"/>
    </source>
</evidence>
<gene>
    <name evidence="6" type="ORF">DCS45_13790</name>
</gene>
<dbReference type="Proteomes" id="UP000264719">
    <property type="component" value="Unassembled WGS sequence"/>
</dbReference>
<dbReference type="GO" id="GO:0008270">
    <property type="term" value="F:zinc ion binding"/>
    <property type="evidence" value="ECO:0007669"/>
    <property type="project" value="InterPro"/>
</dbReference>
<evidence type="ECO:0000256" key="3">
    <source>
        <dbReference type="ARBA" id="ARBA00038412"/>
    </source>
</evidence>
<comment type="similarity">
    <text evidence="3">Belongs to the HNH nuclease family.</text>
</comment>
<dbReference type="AlphaFoldDB" id="A0A348WEG7"/>
<evidence type="ECO:0000313" key="7">
    <source>
        <dbReference type="Proteomes" id="UP000264719"/>
    </source>
</evidence>
<keyword evidence="6" id="KW-0255">Endonuclease</keyword>
<evidence type="ECO:0000256" key="4">
    <source>
        <dbReference type="ARBA" id="ARBA00040194"/>
    </source>
</evidence>
<dbReference type="SMART" id="SM00507">
    <property type="entry name" value="HNHc"/>
    <property type="match status" value="1"/>
</dbReference>
<sequence>MAIRKVCCRPGCDDLSIDGGAHCHRHEQERLDKQAARRARAKLGREAQAGIELYATRAWKDGRRAFLSRHVTCCDCGELGLVVEATEVDHIEPHRGDRAKFFDRTNWQALCKPCHSRKTAREVWHGGAIRKS</sequence>
<dbReference type="GO" id="GO:0016787">
    <property type="term" value="F:hydrolase activity"/>
    <property type="evidence" value="ECO:0007669"/>
    <property type="project" value="UniProtKB-KW"/>
</dbReference>
<dbReference type="PANTHER" id="PTHR41286:SF1">
    <property type="entry name" value="HNH NUCLEASE YAJD-RELATED"/>
    <property type="match status" value="1"/>
</dbReference>
<proteinExistence type="inferred from homology"/>
<reference evidence="6 7" key="1">
    <citation type="journal article" date="2018" name="Nat. Biotechnol.">
        <title>A standardized bacterial taxonomy based on genome phylogeny substantially revises the tree of life.</title>
        <authorList>
            <person name="Parks D.H."/>
            <person name="Chuvochina M."/>
            <person name="Waite D.W."/>
            <person name="Rinke C."/>
            <person name="Skarshewski A."/>
            <person name="Chaumeil P.A."/>
            <person name="Hugenholtz P."/>
        </authorList>
    </citation>
    <scope>NUCLEOTIDE SEQUENCE [LARGE SCALE GENOMIC DNA]</scope>
    <source>
        <strain evidence="6">UBA9169</strain>
    </source>
</reference>
<dbReference type="CDD" id="cd00085">
    <property type="entry name" value="HNHc"/>
    <property type="match status" value="1"/>
</dbReference>
<organism evidence="6 7">
    <name type="scientific">Roseovarius nubinhibens</name>
    <dbReference type="NCBI Taxonomy" id="314263"/>
    <lineage>
        <taxon>Bacteria</taxon>
        <taxon>Pseudomonadati</taxon>
        <taxon>Pseudomonadota</taxon>
        <taxon>Alphaproteobacteria</taxon>
        <taxon>Rhodobacterales</taxon>
        <taxon>Roseobacteraceae</taxon>
        <taxon>Roseovarius</taxon>
    </lineage>
</organism>
<dbReference type="PANTHER" id="PTHR41286">
    <property type="entry name" value="HNH NUCLEASE YAJD-RELATED"/>
    <property type="match status" value="1"/>
</dbReference>
<evidence type="ECO:0000256" key="2">
    <source>
        <dbReference type="ARBA" id="ARBA00022801"/>
    </source>
</evidence>
<dbReference type="RefSeq" id="WP_339855886.1">
    <property type="nucleotide sequence ID" value="NZ_CAXAXR010000028.1"/>
</dbReference>
<protein>
    <recommendedName>
        <fullName evidence="4">Putative HNH nuclease YajD</fullName>
    </recommendedName>
</protein>
<keyword evidence="2" id="KW-0378">Hydrolase</keyword>
<dbReference type="GO" id="GO:0005829">
    <property type="term" value="C:cytosol"/>
    <property type="evidence" value="ECO:0007669"/>
    <property type="project" value="TreeGrafter"/>
</dbReference>
<dbReference type="InterPro" id="IPR002711">
    <property type="entry name" value="HNH"/>
</dbReference>
<comment type="caution">
    <text evidence="6">The sequence shown here is derived from an EMBL/GenBank/DDBJ whole genome shotgun (WGS) entry which is preliminary data.</text>
</comment>
<name>A0A348WEG7_9RHOB</name>
<dbReference type="EMBL" id="DMVW01000128">
    <property type="protein sequence ID" value="HAR52929.1"/>
    <property type="molecule type" value="Genomic_DNA"/>
</dbReference>
<dbReference type="GO" id="GO:0003676">
    <property type="term" value="F:nucleic acid binding"/>
    <property type="evidence" value="ECO:0007669"/>
    <property type="project" value="InterPro"/>
</dbReference>
<dbReference type="Gene3D" id="1.10.30.50">
    <property type="match status" value="1"/>
</dbReference>